<accession>A0ABR4LDN4</accession>
<evidence type="ECO:0000313" key="2">
    <source>
        <dbReference type="Proteomes" id="UP001610432"/>
    </source>
</evidence>
<sequence>MYYHQLIEDSIQVMNDTFRILREAIITMEDIQFCGRQSKNDPESTPVLTLLILATTLNIDPTWLATAGRLLRHLESKGFKGICVEIADPTPFDPLRFSPVRPTNRILGLWDTVRTEILRENNLREWTTLGCFRIGKTANHLEHTTTVFITVKPTSDDRGWRHVREKVVTILERHKLSDVAVLIQRDEFTYQTMPHSSQTPFKTPLW</sequence>
<dbReference type="RefSeq" id="XP_070881539.1">
    <property type="nucleotide sequence ID" value="XM_071030338.1"/>
</dbReference>
<gene>
    <name evidence="1" type="ORF">BJX67DRAFT_366039</name>
</gene>
<dbReference type="Proteomes" id="UP001610432">
    <property type="component" value="Unassembled WGS sequence"/>
</dbReference>
<reference evidence="1 2" key="1">
    <citation type="submission" date="2024-07" db="EMBL/GenBank/DDBJ databases">
        <title>Section-level genome sequencing and comparative genomics of Aspergillus sections Usti and Cavernicolus.</title>
        <authorList>
            <consortium name="Lawrence Berkeley National Laboratory"/>
            <person name="Nybo J.L."/>
            <person name="Vesth T.C."/>
            <person name="Theobald S."/>
            <person name="Frisvad J.C."/>
            <person name="Larsen T.O."/>
            <person name="Kjaerboelling I."/>
            <person name="Rothschild-Mancinelli K."/>
            <person name="Lyhne E.K."/>
            <person name="Kogle M.E."/>
            <person name="Barry K."/>
            <person name="Clum A."/>
            <person name="Na H."/>
            <person name="Ledsgaard L."/>
            <person name="Lin J."/>
            <person name="Lipzen A."/>
            <person name="Kuo A."/>
            <person name="Riley R."/>
            <person name="Mondo S."/>
            <person name="Labutti K."/>
            <person name="Haridas S."/>
            <person name="Pangalinan J."/>
            <person name="Salamov A.A."/>
            <person name="Simmons B.A."/>
            <person name="Magnuson J.K."/>
            <person name="Chen J."/>
            <person name="Drula E."/>
            <person name="Henrissat B."/>
            <person name="Wiebenga A."/>
            <person name="Lubbers R.J."/>
            <person name="Gomes A.C."/>
            <person name="Macurrencykelacurrency M.R."/>
            <person name="Stajich J."/>
            <person name="Grigoriev I.V."/>
            <person name="Mortensen U.H."/>
            <person name="De Vries R.P."/>
            <person name="Baker S.E."/>
            <person name="Andersen M.R."/>
        </authorList>
    </citation>
    <scope>NUCLEOTIDE SEQUENCE [LARGE SCALE GENOMIC DNA]</scope>
    <source>
        <strain evidence="1 2">CBS 449.75</strain>
    </source>
</reference>
<name>A0ABR4LDN4_9EURO</name>
<evidence type="ECO:0000313" key="1">
    <source>
        <dbReference type="EMBL" id="KAL2862560.1"/>
    </source>
</evidence>
<proteinExistence type="predicted"/>
<dbReference type="EMBL" id="JBFXLQ010000065">
    <property type="protein sequence ID" value="KAL2862560.1"/>
    <property type="molecule type" value="Genomic_DNA"/>
</dbReference>
<dbReference type="GeneID" id="98145410"/>
<organism evidence="1 2">
    <name type="scientific">Aspergillus lucknowensis</name>
    <dbReference type="NCBI Taxonomy" id="176173"/>
    <lineage>
        <taxon>Eukaryota</taxon>
        <taxon>Fungi</taxon>
        <taxon>Dikarya</taxon>
        <taxon>Ascomycota</taxon>
        <taxon>Pezizomycotina</taxon>
        <taxon>Eurotiomycetes</taxon>
        <taxon>Eurotiomycetidae</taxon>
        <taxon>Eurotiales</taxon>
        <taxon>Aspergillaceae</taxon>
        <taxon>Aspergillus</taxon>
        <taxon>Aspergillus subgen. Nidulantes</taxon>
    </lineage>
</organism>
<comment type="caution">
    <text evidence="1">The sequence shown here is derived from an EMBL/GenBank/DDBJ whole genome shotgun (WGS) entry which is preliminary data.</text>
</comment>
<keyword evidence="2" id="KW-1185">Reference proteome</keyword>
<protein>
    <submittedName>
        <fullName evidence="1">Uncharacterized protein</fullName>
    </submittedName>
</protein>